<reference evidence="2" key="1">
    <citation type="submission" date="2021-07" db="EMBL/GenBank/DDBJ databases">
        <title>Elsinoe batatas strain:CRI-CJ2 Genome sequencing and assembly.</title>
        <authorList>
            <person name="Huang L."/>
        </authorList>
    </citation>
    <scope>NUCLEOTIDE SEQUENCE</scope>
    <source>
        <strain evidence="2">CRI-CJ2</strain>
    </source>
</reference>
<dbReference type="EMBL" id="JAESVG020000005">
    <property type="protein sequence ID" value="KAG8627039.1"/>
    <property type="molecule type" value="Genomic_DNA"/>
</dbReference>
<keyword evidence="3" id="KW-1185">Reference proteome</keyword>
<dbReference type="Proteomes" id="UP000809789">
    <property type="component" value="Unassembled WGS sequence"/>
</dbReference>
<feature type="compositionally biased region" description="Polar residues" evidence="1">
    <location>
        <begin position="185"/>
        <end position="194"/>
    </location>
</feature>
<dbReference type="OrthoDB" id="10577036at2759"/>
<accession>A0A8K0L250</accession>
<protein>
    <submittedName>
        <fullName evidence="2">Uncharacterized protein</fullName>
    </submittedName>
</protein>
<organism evidence="2 3">
    <name type="scientific">Elsinoe batatas</name>
    <dbReference type="NCBI Taxonomy" id="2601811"/>
    <lineage>
        <taxon>Eukaryota</taxon>
        <taxon>Fungi</taxon>
        <taxon>Dikarya</taxon>
        <taxon>Ascomycota</taxon>
        <taxon>Pezizomycotina</taxon>
        <taxon>Dothideomycetes</taxon>
        <taxon>Dothideomycetidae</taxon>
        <taxon>Myriangiales</taxon>
        <taxon>Elsinoaceae</taxon>
        <taxon>Elsinoe</taxon>
    </lineage>
</organism>
<comment type="caution">
    <text evidence="2">The sequence shown here is derived from an EMBL/GenBank/DDBJ whole genome shotgun (WGS) entry which is preliminary data.</text>
</comment>
<feature type="compositionally biased region" description="Low complexity" evidence="1">
    <location>
        <begin position="130"/>
        <end position="162"/>
    </location>
</feature>
<feature type="compositionally biased region" description="Basic and acidic residues" evidence="1">
    <location>
        <begin position="22"/>
        <end position="56"/>
    </location>
</feature>
<evidence type="ECO:0000313" key="2">
    <source>
        <dbReference type="EMBL" id="KAG8627039.1"/>
    </source>
</evidence>
<evidence type="ECO:0000313" key="3">
    <source>
        <dbReference type="Proteomes" id="UP000809789"/>
    </source>
</evidence>
<feature type="compositionally biased region" description="Polar residues" evidence="1">
    <location>
        <begin position="105"/>
        <end position="119"/>
    </location>
</feature>
<sequence length="297" mass="31364">MDNSADFLRFEDSDEDENGGLSEHEDDKNCSTKAEKQAGSMHDDKHAAAIADEHNVDGNSGVEDAASAQHDGDDTIKHINKAGVKPIGKNKAAASSIADSESPDHSTTLDSAQAGTVLNPSSSGDHDTSSQHTTSDTTPSTTTSAPSSAPSTNPSTEPSTAPFPATSSDPIASLTSLSSNDLTNHPSSSTTVPTPQRAISAPPLFDLSPNPAAASPENCQIEIIPNPWLTYAPCVLYYTQVGRAGSFLRFRGVMGRAHGEGLTMWRYVMDYGKDGRDITMREASWDRDTLFRGLGPA</sequence>
<proteinExistence type="predicted"/>
<evidence type="ECO:0000256" key="1">
    <source>
        <dbReference type="SAM" id="MobiDB-lite"/>
    </source>
</evidence>
<gene>
    <name evidence="2" type="ORF">KVT40_004522</name>
</gene>
<name>A0A8K0L250_9PEZI</name>
<feature type="region of interest" description="Disordered" evidence="1">
    <location>
        <begin position="1"/>
        <end position="205"/>
    </location>
</feature>
<dbReference type="AlphaFoldDB" id="A0A8K0L250"/>
<feature type="compositionally biased region" description="Low complexity" evidence="1">
    <location>
        <begin position="173"/>
        <end position="184"/>
    </location>
</feature>